<organism evidence="6 7">
    <name type="scientific">Photobacterium ganghwense</name>
    <dbReference type="NCBI Taxonomy" id="320778"/>
    <lineage>
        <taxon>Bacteria</taxon>
        <taxon>Pseudomonadati</taxon>
        <taxon>Pseudomonadota</taxon>
        <taxon>Gammaproteobacteria</taxon>
        <taxon>Vibrionales</taxon>
        <taxon>Vibrionaceae</taxon>
        <taxon>Photobacterium</taxon>
    </lineage>
</organism>
<dbReference type="Gene3D" id="1.20.120.1630">
    <property type="match status" value="1"/>
</dbReference>
<dbReference type="GO" id="GO:0008168">
    <property type="term" value="F:methyltransferase activity"/>
    <property type="evidence" value="ECO:0007669"/>
    <property type="project" value="UniProtKB-KW"/>
</dbReference>
<keyword evidence="7" id="KW-1185">Reference proteome</keyword>
<proteinExistence type="predicted"/>
<keyword evidence="6" id="KW-0808">Transferase</keyword>
<dbReference type="EMBL" id="LDOU01000006">
    <property type="protein sequence ID" value="KLV10353.1"/>
    <property type="molecule type" value="Genomic_DNA"/>
</dbReference>
<protein>
    <submittedName>
        <fullName evidence="6">Isoprenylcysteine carboxyl methyltransferase</fullName>
    </submittedName>
</protein>
<dbReference type="PANTHER" id="PTHR12714:SF24">
    <property type="entry name" value="SLR1182 PROTEIN"/>
    <property type="match status" value="1"/>
</dbReference>
<evidence type="ECO:0000256" key="4">
    <source>
        <dbReference type="ARBA" id="ARBA00023136"/>
    </source>
</evidence>
<evidence type="ECO:0000256" key="3">
    <source>
        <dbReference type="ARBA" id="ARBA00022989"/>
    </source>
</evidence>
<feature type="transmembrane region" description="Helical" evidence="5">
    <location>
        <begin position="89"/>
        <end position="118"/>
    </location>
</feature>
<dbReference type="InterPro" id="IPR007318">
    <property type="entry name" value="Phopholipid_MeTrfase"/>
</dbReference>
<dbReference type="RefSeq" id="WP_047884518.1">
    <property type="nucleotide sequence ID" value="NZ_CP071326.1"/>
</dbReference>
<dbReference type="GO" id="GO:0032259">
    <property type="term" value="P:methylation"/>
    <property type="evidence" value="ECO:0007669"/>
    <property type="project" value="UniProtKB-KW"/>
</dbReference>
<comment type="caution">
    <text evidence="6">The sequence shown here is derived from an EMBL/GenBank/DDBJ whole genome shotgun (WGS) entry which is preliminary data.</text>
</comment>
<gene>
    <name evidence="6" type="ORF">ABT57_07320</name>
</gene>
<evidence type="ECO:0000313" key="7">
    <source>
        <dbReference type="Proteomes" id="UP000035909"/>
    </source>
</evidence>
<keyword evidence="3 5" id="KW-1133">Transmembrane helix</keyword>
<evidence type="ECO:0000256" key="1">
    <source>
        <dbReference type="ARBA" id="ARBA00004127"/>
    </source>
</evidence>
<dbReference type="AlphaFoldDB" id="A0A0J1HFF5"/>
<reference evidence="6 7" key="1">
    <citation type="submission" date="2015-05" db="EMBL/GenBank/DDBJ databases">
        <title>Photobacterium galathea sp. nov.</title>
        <authorList>
            <person name="Machado H."/>
            <person name="Gram L."/>
        </authorList>
    </citation>
    <scope>NUCLEOTIDE SEQUENCE [LARGE SCALE GENOMIC DNA]</scope>
    <source>
        <strain evidence="6 7">DSM 22954</strain>
    </source>
</reference>
<accession>A0A0J1HFF5</accession>
<evidence type="ECO:0000256" key="5">
    <source>
        <dbReference type="SAM" id="Phobius"/>
    </source>
</evidence>
<dbReference type="OrthoDB" id="9811969at2"/>
<evidence type="ECO:0000313" key="6">
    <source>
        <dbReference type="EMBL" id="KLV10353.1"/>
    </source>
</evidence>
<comment type="subcellular location">
    <subcellularLocation>
        <location evidence="1">Endomembrane system</location>
        <topology evidence="1">Multi-pass membrane protein</topology>
    </subcellularLocation>
</comment>
<feature type="transmembrane region" description="Helical" evidence="5">
    <location>
        <begin position="37"/>
        <end position="58"/>
    </location>
</feature>
<dbReference type="GO" id="GO:0012505">
    <property type="term" value="C:endomembrane system"/>
    <property type="evidence" value="ECO:0007669"/>
    <property type="project" value="UniProtKB-SubCell"/>
</dbReference>
<dbReference type="PANTHER" id="PTHR12714">
    <property type="entry name" value="PROTEIN-S ISOPRENYLCYSTEINE O-METHYLTRANSFERASE"/>
    <property type="match status" value="1"/>
</dbReference>
<keyword evidence="6" id="KW-0489">Methyltransferase</keyword>
<keyword evidence="2 5" id="KW-0812">Transmembrane</keyword>
<dbReference type="STRING" id="320778.ABT57_07320"/>
<dbReference type="PATRIC" id="fig|320778.3.peg.1585"/>
<keyword evidence="4 5" id="KW-0472">Membrane</keyword>
<dbReference type="Pfam" id="PF04191">
    <property type="entry name" value="PEMT"/>
    <property type="match status" value="1"/>
</dbReference>
<name>A0A0J1HFF5_9GAMM</name>
<feature type="transmembrane region" description="Helical" evidence="5">
    <location>
        <begin position="6"/>
        <end position="25"/>
    </location>
</feature>
<evidence type="ECO:0000256" key="2">
    <source>
        <dbReference type="ARBA" id="ARBA00022692"/>
    </source>
</evidence>
<sequence length="150" mass="17191">MYLRLPPPLVLLLSVFGMYLLAQLMPLYEFHFAGQRMLMLMFCLAGTLIGLAAVMSFARAKTTVNPHKPAKTSALVTTGIYRISRNPMYLALLCLLMAAFIYFSALSAVLMIGVFVMYMNHFQIAQEETVLKAMFGERYEKYCHRVRRWC</sequence>
<dbReference type="Proteomes" id="UP000035909">
    <property type="component" value="Unassembled WGS sequence"/>
</dbReference>